<keyword evidence="1" id="KW-0812">Transmembrane</keyword>
<sequence>MLNQKSIDQKKRRRWKALGRAVGVEGNLSLAVRQRRETGMHIIRIAQTKKLTSAKATLVARRMSSGLEADDFFFAIAAAMIALVAVSKTGPNCFAIFSTSFLSASFCSSMVAGCSFACSKTTIIQVVLCNIGFLFWSLLVNWTTIV</sequence>
<name>A0A8T3CD46_DENNO</name>
<keyword evidence="3" id="KW-1185">Reference proteome</keyword>
<keyword evidence="1" id="KW-1133">Transmembrane helix</keyword>
<evidence type="ECO:0000313" key="3">
    <source>
        <dbReference type="Proteomes" id="UP000829196"/>
    </source>
</evidence>
<protein>
    <recommendedName>
        <fullName evidence="4">Transmembrane protein</fullName>
    </recommendedName>
</protein>
<dbReference type="Proteomes" id="UP000829196">
    <property type="component" value="Unassembled WGS sequence"/>
</dbReference>
<evidence type="ECO:0000313" key="2">
    <source>
        <dbReference type="EMBL" id="KAI0530609.1"/>
    </source>
</evidence>
<keyword evidence="1" id="KW-0472">Membrane</keyword>
<evidence type="ECO:0008006" key="4">
    <source>
        <dbReference type="Google" id="ProtNLM"/>
    </source>
</evidence>
<feature type="transmembrane region" description="Helical" evidence="1">
    <location>
        <begin position="94"/>
        <end position="116"/>
    </location>
</feature>
<gene>
    <name evidence="2" type="ORF">KFK09_000154</name>
</gene>
<reference evidence="2" key="1">
    <citation type="journal article" date="2022" name="Front. Genet.">
        <title>Chromosome-Scale Assembly of the Dendrobium nobile Genome Provides Insights Into the Molecular Mechanism of the Biosynthesis of the Medicinal Active Ingredient of Dendrobium.</title>
        <authorList>
            <person name="Xu Q."/>
            <person name="Niu S.-C."/>
            <person name="Li K.-L."/>
            <person name="Zheng P.-J."/>
            <person name="Zhang X.-J."/>
            <person name="Jia Y."/>
            <person name="Liu Y."/>
            <person name="Niu Y.-X."/>
            <person name="Yu L.-H."/>
            <person name="Chen D.-F."/>
            <person name="Zhang G.-Q."/>
        </authorList>
    </citation>
    <scope>NUCLEOTIDE SEQUENCE</scope>
    <source>
        <tissue evidence="2">Leaf</tissue>
    </source>
</reference>
<evidence type="ECO:0000256" key="1">
    <source>
        <dbReference type="SAM" id="Phobius"/>
    </source>
</evidence>
<feature type="transmembrane region" description="Helical" evidence="1">
    <location>
        <begin position="123"/>
        <end position="145"/>
    </location>
</feature>
<accession>A0A8T3CD46</accession>
<comment type="caution">
    <text evidence="2">The sequence shown here is derived from an EMBL/GenBank/DDBJ whole genome shotgun (WGS) entry which is preliminary data.</text>
</comment>
<feature type="transmembrane region" description="Helical" evidence="1">
    <location>
        <begin position="71"/>
        <end position="88"/>
    </location>
</feature>
<dbReference type="EMBL" id="JAGYWB010000001">
    <property type="protein sequence ID" value="KAI0530609.1"/>
    <property type="molecule type" value="Genomic_DNA"/>
</dbReference>
<dbReference type="AlphaFoldDB" id="A0A8T3CD46"/>
<proteinExistence type="predicted"/>
<organism evidence="2 3">
    <name type="scientific">Dendrobium nobile</name>
    <name type="common">Orchid</name>
    <dbReference type="NCBI Taxonomy" id="94219"/>
    <lineage>
        <taxon>Eukaryota</taxon>
        <taxon>Viridiplantae</taxon>
        <taxon>Streptophyta</taxon>
        <taxon>Embryophyta</taxon>
        <taxon>Tracheophyta</taxon>
        <taxon>Spermatophyta</taxon>
        <taxon>Magnoliopsida</taxon>
        <taxon>Liliopsida</taxon>
        <taxon>Asparagales</taxon>
        <taxon>Orchidaceae</taxon>
        <taxon>Epidendroideae</taxon>
        <taxon>Malaxideae</taxon>
        <taxon>Dendrobiinae</taxon>
        <taxon>Dendrobium</taxon>
    </lineage>
</organism>